<evidence type="ECO:0000313" key="6">
    <source>
        <dbReference type="EMBL" id="GAY71889.1"/>
    </source>
</evidence>
<dbReference type="Gene3D" id="1.10.10.60">
    <property type="entry name" value="Homeodomain-like"/>
    <property type="match status" value="1"/>
</dbReference>
<dbReference type="AlphaFoldDB" id="A0A401FHR2"/>
<dbReference type="Proteomes" id="UP000286974">
    <property type="component" value="Unassembled WGS sequence"/>
</dbReference>
<dbReference type="OrthoDB" id="9796019at2"/>
<gene>
    <name evidence="6" type="ORF">NBRC111893_35</name>
</gene>
<protein>
    <submittedName>
        <fullName evidence="6">Transcriptional regulator, TetR family</fullName>
    </submittedName>
</protein>
<dbReference type="InterPro" id="IPR009057">
    <property type="entry name" value="Homeodomain-like_sf"/>
</dbReference>
<dbReference type="PROSITE" id="PS50977">
    <property type="entry name" value="HTH_TETR_2"/>
    <property type="match status" value="1"/>
</dbReference>
<name>A0A401FHR2_9LACO</name>
<keyword evidence="1" id="KW-0805">Transcription regulation</keyword>
<feature type="domain" description="HTH tetR-type" evidence="5">
    <location>
        <begin position="9"/>
        <end position="69"/>
    </location>
</feature>
<dbReference type="InterPro" id="IPR011075">
    <property type="entry name" value="TetR_C"/>
</dbReference>
<evidence type="ECO:0000256" key="3">
    <source>
        <dbReference type="ARBA" id="ARBA00023163"/>
    </source>
</evidence>
<proteinExistence type="predicted"/>
<dbReference type="EMBL" id="BEXA01000001">
    <property type="protein sequence ID" value="GAY71889.1"/>
    <property type="molecule type" value="Genomic_DNA"/>
</dbReference>
<keyword evidence="7" id="KW-1185">Reference proteome</keyword>
<reference evidence="6 7" key="1">
    <citation type="submission" date="2017-11" db="EMBL/GenBank/DDBJ databases">
        <title>Draft Genome Sequence of Lactobacillus curieae NBRC 111893 isolated from Koso, a Japanese sugar-Vegetable Fermented Beverage.</title>
        <authorList>
            <person name="Chiou T.Y."/>
            <person name="Oshima K."/>
            <person name="Suda W."/>
            <person name="Hattori M."/>
            <person name="Takahashi T."/>
        </authorList>
    </citation>
    <scope>NUCLEOTIDE SEQUENCE [LARGE SCALE GENOMIC DNA]</scope>
    <source>
        <strain evidence="6 7">NBRC111893</strain>
    </source>
</reference>
<dbReference type="InterPro" id="IPR001647">
    <property type="entry name" value="HTH_TetR"/>
</dbReference>
<evidence type="ECO:0000256" key="4">
    <source>
        <dbReference type="PROSITE-ProRule" id="PRU00335"/>
    </source>
</evidence>
<organism evidence="6 7">
    <name type="scientific">Lentilactobacillus kosonis</name>
    <dbReference type="NCBI Taxonomy" id="2810561"/>
    <lineage>
        <taxon>Bacteria</taxon>
        <taxon>Bacillati</taxon>
        <taxon>Bacillota</taxon>
        <taxon>Bacilli</taxon>
        <taxon>Lactobacillales</taxon>
        <taxon>Lactobacillaceae</taxon>
        <taxon>Lentilactobacillus</taxon>
    </lineage>
</organism>
<comment type="caution">
    <text evidence="6">The sequence shown here is derived from an EMBL/GenBank/DDBJ whole genome shotgun (WGS) entry which is preliminary data.</text>
</comment>
<evidence type="ECO:0000256" key="2">
    <source>
        <dbReference type="ARBA" id="ARBA00023125"/>
    </source>
</evidence>
<evidence type="ECO:0000259" key="5">
    <source>
        <dbReference type="PROSITE" id="PS50977"/>
    </source>
</evidence>
<accession>A0A401FHR2</accession>
<dbReference type="Pfam" id="PF00440">
    <property type="entry name" value="TetR_N"/>
    <property type="match status" value="1"/>
</dbReference>
<dbReference type="GO" id="GO:0003677">
    <property type="term" value="F:DNA binding"/>
    <property type="evidence" value="ECO:0007669"/>
    <property type="project" value="UniProtKB-UniRule"/>
</dbReference>
<dbReference type="SUPFAM" id="SSF48498">
    <property type="entry name" value="Tetracyclin repressor-like, C-terminal domain"/>
    <property type="match status" value="1"/>
</dbReference>
<feature type="DNA-binding region" description="H-T-H motif" evidence="4">
    <location>
        <begin position="32"/>
        <end position="51"/>
    </location>
</feature>
<keyword evidence="2 4" id="KW-0238">DNA-binding</keyword>
<dbReference type="Gene3D" id="1.10.357.10">
    <property type="entry name" value="Tetracycline Repressor, domain 2"/>
    <property type="match status" value="1"/>
</dbReference>
<keyword evidence="3" id="KW-0804">Transcription</keyword>
<evidence type="ECO:0000313" key="7">
    <source>
        <dbReference type="Proteomes" id="UP000286974"/>
    </source>
</evidence>
<dbReference type="SUPFAM" id="SSF46689">
    <property type="entry name" value="Homeodomain-like"/>
    <property type="match status" value="1"/>
</dbReference>
<sequence length="196" mass="22566">MTKTRRRGSELEDAIFSAALDIIDNEGLENLTFQKVAEAAQTSKPVIYRRWDTPFELAINAAQDRIRKNNQGSLSDYVLTGDSIRADLIQLMNRFMISVNFIGENLFRRVVFQLSSDESSTIQRYITDSLDIDRQAIDNTLARAKKRGELVKDNLTDDTKYLPFELIRYHIMVQDEVNDELITSLVDNILLPLYLE</sequence>
<evidence type="ECO:0000256" key="1">
    <source>
        <dbReference type="ARBA" id="ARBA00023015"/>
    </source>
</evidence>
<dbReference type="InterPro" id="IPR036271">
    <property type="entry name" value="Tet_transcr_reg_TetR-rel_C_sf"/>
</dbReference>
<dbReference type="RefSeq" id="WP_125007529.1">
    <property type="nucleotide sequence ID" value="NZ_BEXA01000001.1"/>
</dbReference>
<dbReference type="Pfam" id="PF16859">
    <property type="entry name" value="TetR_C_11"/>
    <property type="match status" value="1"/>
</dbReference>